<dbReference type="Proteomes" id="UP000738349">
    <property type="component" value="Unassembled WGS sequence"/>
</dbReference>
<reference evidence="2" key="1">
    <citation type="journal article" date="2021" name="Nat. Commun.">
        <title>Genetic determinants of endophytism in the Arabidopsis root mycobiome.</title>
        <authorList>
            <person name="Mesny F."/>
            <person name="Miyauchi S."/>
            <person name="Thiergart T."/>
            <person name="Pickel B."/>
            <person name="Atanasova L."/>
            <person name="Karlsson M."/>
            <person name="Huettel B."/>
            <person name="Barry K.W."/>
            <person name="Haridas S."/>
            <person name="Chen C."/>
            <person name="Bauer D."/>
            <person name="Andreopoulos W."/>
            <person name="Pangilinan J."/>
            <person name="LaButti K."/>
            <person name="Riley R."/>
            <person name="Lipzen A."/>
            <person name="Clum A."/>
            <person name="Drula E."/>
            <person name="Henrissat B."/>
            <person name="Kohler A."/>
            <person name="Grigoriev I.V."/>
            <person name="Martin F.M."/>
            <person name="Hacquard S."/>
        </authorList>
    </citation>
    <scope>NUCLEOTIDE SEQUENCE</scope>
    <source>
        <strain evidence="2">MPI-CAGE-AT-0147</strain>
    </source>
</reference>
<dbReference type="OrthoDB" id="5326588at2759"/>
<organism evidence="2 3">
    <name type="scientific">Dactylonectria macrodidyma</name>
    <dbReference type="NCBI Taxonomy" id="307937"/>
    <lineage>
        <taxon>Eukaryota</taxon>
        <taxon>Fungi</taxon>
        <taxon>Dikarya</taxon>
        <taxon>Ascomycota</taxon>
        <taxon>Pezizomycotina</taxon>
        <taxon>Sordariomycetes</taxon>
        <taxon>Hypocreomycetidae</taxon>
        <taxon>Hypocreales</taxon>
        <taxon>Nectriaceae</taxon>
        <taxon>Dactylonectria</taxon>
    </lineage>
</organism>
<feature type="compositionally biased region" description="Basic and acidic residues" evidence="1">
    <location>
        <begin position="348"/>
        <end position="369"/>
    </location>
</feature>
<evidence type="ECO:0000313" key="2">
    <source>
        <dbReference type="EMBL" id="KAH7161235.1"/>
    </source>
</evidence>
<evidence type="ECO:0000313" key="3">
    <source>
        <dbReference type="Proteomes" id="UP000738349"/>
    </source>
</evidence>
<accession>A0A9P9FE81</accession>
<feature type="compositionally biased region" description="Polar residues" evidence="1">
    <location>
        <begin position="325"/>
        <end position="340"/>
    </location>
</feature>
<dbReference type="EMBL" id="JAGMUV010000004">
    <property type="protein sequence ID" value="KAH7161235.1"/>
    <property type="molecule type" value="Genomic_DNA"/>
</dbReference>
<protein>
    <submittedName>
        <fullName evidence="2">Uncharacterized protein</fullName>
    </submittedName>
</protein>
<feature type="region of interest" description="Disordered" evidence="1">
    <location>
        <begin position="477"/>
        <end position="496"/>
    </location>
</feature>
<evidence type="ECO:0000256" key="1">
    <source>
        <dbReference type="SAM" id="MobiDB-lite"/>
    </source>
</evidence>
<feature type="compositionally biased region" description="Acidic residues" evidence="1">
    <location>
        <begin position="479"/>
        <end position="495"/>
    </location>
</feature>
<feature type="region of interest" description="Disordered" evidence="1">
    <location>
        <begin position="268"/>
        <end position="369"/>
    </location>
</feature>
<name>A0A9P9FE81_9HYPO</name>
<keyword evidence="3" id="KW-1185">Reference proteome</keyword>
<sequence>MESDEAQCQALQLSDAQRCKKEATSANGLFCHFHSRQAFGLYRGYKRRNARLDALEGEAPVALKESPIPLANQTFESIDDQKTLQEILSHLFEQYVLLGKVIDARKLHHKHFYSLNMDYGHQVYLDKLISQRHTVLLALGRVEKRTAYVLYQNEQWFKWVREIQAQREAAGEKEQKKVKQEAALFKRNWKQLQAQLKLKREKEDQKRQDAFLEEAYQERMKSISAEEAEGDEAWDPIEDMTQDDRDRYIDLIKHFLWIDIPDVEKAPARATGSKGKGKEPAVEDGPCPTPKKAKKRSKAKSGVAKEAQAPKADGGPSAPQPVPAPTSQQRLLALQASNQAGAAPALQEPDKSNIETEDEMRKRLSEGVEKKPGDYSGFQIIGTIDMPAETHTKTAPMTKEEIVSVIKDIREIKLFLFCRVLLANASLLPAALRASSVQDFLSDAQIAESDLRDLCLKVERPSLQEIRDACADFIRGDRADDDNEDDSESSEEFDETLQNVHNSHLVDGEEIAKRQRALMPPKRSSSKVAVCGKTIWNHASDKAMSRDGWLQFSIMAKDCNIKHAIQLCRNWTEFSDLHTLAHWQYFPVSNWQSWHGNRLTQELQDMGLFTYFIDFEASKNFERNKKQRLRRPKPKRPGDIISQSRNVMAANMKRDDPVTRRFLQYLMMRAGEVLVVVRDGKTGRIITAPPKDNLWTCRQKTGVEGAEWQHVLSVGPEFFNMTDRLREWRFGFPGYYDIYIWDLRVDQPSIDMVERIVTELRFAWRMVHPTDKYLQSKTLLQSLTRELSTMRTRQIREGEKVMSLWDMLMGERTEHKSAVIKDGTVLLNLDFDKIKSTYMFYNEANAVEDAILFSDEFSVTKGKVPFREITNGVRRIERSALPGFQHAHNCDWMDTAITPRDISDASQNITWALPNVWKTGLKQFINGPLGIEEYWLLGQAGLAKMPTASRVQTFELEEQQRACEFKTSFHEADLEPEGRQRFLDIQDRINTMLSLSHSGPADWIYFIVRIIVGLGLTATPDRPFHHHCGAWPNSFVIQDMTQAFAQMAMFFPKLGVTAQVTEFLQSSQCEVFRNSLLFKPQERSQTIPDRRTSTSRMYRKERFWAEWKKVLAKPGCFSDRYPMDWSLALRPIVAQLYRAGVIAPAYFPRNTELMVGRATANTEPHRPGKKDLFINYDDPRKLYPFDFPLELTPYDKWPDLLFHARAYKGEFPTARFGLLRVWSPPHFYPIIIPTEYRRGLSFTDSAGRSWEWRFVPKDMNGSEFAAQQATKGCLSPWADHFAENVVTRGDLILVMGVDSLDLLGFCVAVTWAIQTKPWLREIDLWKSFINVDFEFLLDLPSYWLD</sequence>
<proteinExistence type="predicted"/>
<comment type="caution">
    <text evidence="2">The sequence shown here is derived from an EMBL/GenBank/DDBJ whole genome shotgun (WGS) entry which is preliminary data.</text>
</comment>
<gene>
    <name evidence="2" type="ORF">EDB81DRAFT_879566</name>
</gene>